<feature type="non-terminal residue" evidence="1">
    <location>
        <position position="142"/>
    </location>
</feature>
<organism evidence="1 2">
    <name type="scientific">Eutrema salsugineum</name>
    <name type="common">Saltwater cress</name>
    <name type="synonym">Sisymbrium salsugineum</name>
    <dbReference type="NCBI Taxonomy" id="72664"/>
    <lineage>
        <taxon>Eukaryota</taxon>
        <taxon>Viridiplantae</taxon>
        <taxon>Streptophyta</taxon>
        <taxon>Embryophyta</taxon>
        <taxon>Tracheophyta</taxon>
        <taxon>Spermatophyta</taxon>
        <taxon>Magnoliopsida</taxon>
        <taxon>eudicotyledons</taxon>
        <taxon>Gunneridae</taxon>
        <taxon>Pentapetalae</taxon>
        <taxon>rosids</taxon>
        <taxon>malvids</taxon>
        <taxon>Brassicales</taxon>
        <taxon>Brassicaceae</taxon>
        <taxon>Eutremeae</taxon>
        <taxon>Eutrema</taxon>
    </lineage>
</organism>
<dbReference type="InterPro" id="IPR012337">
    <property type="entry name" value="RNaseH-like_sf"/>
</dbReference>
<dbReference type="Proteomes" id="UP000030689">
    <property type="component" value="Unassembled WGS sequence"/>
</dbReference>
<accession>V4NKG5</accession>
<dbReference type="AlphaFoldDB" id="V4NKG5"/>
<evidence type="ECO:0000313" key="2">
    <source>
        <dbReference type="Proteomes" id="UP000030689"/>
    </source>
</evidence>
<name>V4NKG5_EUTSA</name>
<sequence>MWKGTDLGKAYIKYTIATKQKEVDAALKALKSNSKNRKKLIGLSMEPIQEPRQEELSAYVLLCDESRCVIIDLASLHVIPKSLYEFITCSSFTFVGFEIADTIAPRLEKYGLVCKNVLEAGPSFPKTLSQLLSLRPGDRRTT</sequence>
<evidence type="ECO:0000313" key="1">
    <source>
        <dbReference type="EMBL" id="ESQ46871.1"/>
    </source>
</evidence>
<dbReference type="Gene3D" id="3.30.420.10">
    <property type="entry name" value="Ribonuclease H-like superfamily/Ribonuclease H"/>
    <property type="match status" value="1"/>
</dbReference>
<reference evidence="1 2" key="1">
    <citation type="journal article" date="2013" name="Front. Plant Sci.">
        <title>The Reference Genome of the Halophytic Plant Eutrema salsugineum.</title>
        <authorList>
            <person name="Yang R."/>
            <person name="Jarvis D.E."/>
            <person name="Chen H."/>
            <person name="Beilstein M.A."/>
            <person name="Grimwood J."/>
            <person name="Jenkins J."/>
            <person name="Shu S."/>
            <person name="Prochnik S."/>
            <person name="Xin M."/>
            <person name="Ma C."/>
            <person name="Schmutz J."/>
            <person name="Wing R.A."/>
            <person name="Mitchell-Olds T."/>
            <person name="Schumaker K.S."/>
            <person name="Wang X."/>
        </authorList>
    </citation>
    <scope>NUCLEOTIDE SEQUENCE [LARGE SCALE GENOMIC DNA]</scope>
</reference>
<dbReference type="Gramene" id="ESQ46871">
    <property type="protein sequence ID" value="ESQ46871"/>
    <property type="gene ID" value="EUTSA_v10028101mg"/>
</dbReference>
<dbReference type="SUPFAM" id="SSF53098">
    <property type="entry name" value="Ribonuclease H-like"/>
    <property type="match status" value="1"/>
</dbReference>
<dbReference type="InterPro" id="IPR036397">
    <property type="entry name" value="RNaseH_sf"/>
</dbReference>
<keyword evidence="2" id="KW-1185">Reference proteome</keyword>
<evidence type="ECO:0008006" key="3">
    <source>
        <dbReference type="Google" id="ProtNLM"/>
    </source>
</evidence>
<gene>
    <name evidence="1" type="ORF">EUTSA_v10028101mg</name>
</gene>
<protein>
    <recommendedName>
        <fullName evidence="3">3'-5' exonuclease domain-containing protein</fullName>
    </recommendedName>
</protein>
<dbReference type="GO" id="GO:0003676">
    <property type="term" value="F:nucleic acid binding"/>
    <property type="evidence" value="ECO:0007669"/>
    <property type="project" value="InterPro"/>
</dbReference>
<dbReference type="OrthoDB" id="446462at2759"/>
<proteinExistence type="predicted"/>
<dbReference type="EMBL" id="KI517416">
    <property type="protein sequence ID" value="ESQ46871.1"/>
    <property type="molecule type" value="Genomic_DNA"/>
</dbReference>
<dbReference type="KEGG" id="eus:EUTSA_v10028101mg"/>